<sequence>MAEDQQHCPPGGARPLTRGETGLVRFIFGSSVDCSRVTIKRRKWFPLQPVQTVMAPRGHLHFHPDCSLYEEDFAAASLSRQGLFLHEMTHVWQTQKQGEWHLILRRHPFCRYDYSLKPGWSLDRYGLEQQAEIIRHAFLMRKGVAIAGVADKTAYDVLVRFPGAG</sequence>
<dbReference type="OrthoDB" id="8686772at2"/>
<gene>
    <name evidence="1" type="ORF">D6851_03200</name>
</gene>
<dbReference type="Proteomes" id="UP000284395">
    <property type="component" value="Unassembled WGS sequence"/>
</dbReference>
<proteinExistence type="predicted"/>
<name>A0A420ESF5_9SPHN</name>
<keyword evidence="2" id="KW-1185">Reference proteome</keyword>
<evidence type="ECO:0000313" key="1">
    <source>
        <dbReference type="EMBL" id="RKF23612.1"/>
    </source>
</evidence>
<reference evidence="1 2" key="1">
    <citation type="submission" date="2018-09" db="EMBL/GenBank/DDBJ databases">
        <title>Altererythrobacter spongiae sp. nov., isolated from a marine sponge.</title>
        <authorList>
            <person name="Zhuang L."/>
            <person name="Luo L."/>
        </authorList>
    </citation>
    <scope>NUCLEOTIDE SEQUENCE [LARGE SCALE GENOMIC DNA]</scope>
    <source>
        <strain evidence="1 2">HN-Y73</strain>
    </source>
</reference>
<comment type="caution">
    <text evidence="1">The sequence shown here is derived from an EMBL/GenBank/DDBJ whole genome shotgun (WGS) entry which is preliminary data.</text>
</comment>
<organism evidence="1 2">
    <name type="scientific">Altericroceibacterium spongiae</name>
    <dbReference type="NCBI Taxonomy" id="2320269"/>
    <lineage>
        <taxon>Bacteria</taxon>
        <taxon>Pseudomonadati</taxon>
        <taxon>Pseudomonadota</taxon>
        <taxon>Alphaproteobacteria</taxon>
        <taxon>Sphingomonadales</taxon>
        <taxon>Erythrobacteraceae</taxon>
        <taxon>Altericroceibacterium</taxon>
    </lineage>
</organism>
<protein>
    <submittedName>
        <fullName evidence="1">Vgr related protein</fullName>
    </submittedName>
</protein>
<accession>A0A420ESF5</accession>
<dbReference type="AlphaFoldDB" id="A0A420ESF5"/>
<evidence type="ECO:0000313" key="2">
    <source>
        <dbReference type="Proteomes" id="UP000284395"/>
    </source>
</evidence>
<dbReference type="EMBL" id="RAPF01000001">
    <property type="protein sequence ID" value="RKF23612.1"/>
    <property type="molecule type" value="Genomic_DNA"/>
</dbReference>